<protein>
    <submittedName>
        <fullName evidence="2">GIY-YIG domain-containing protein</fullName>
    </submittedName>
</protein>
<dbReference type="WBParaSite" id="nRc.2.0.1.t13514-RA">
    <property type="protein sequence ID" value="nRc.2.0.1.t13514-RA"/>
    <property type="gene ID" value="nRc.2.0.1.g13514"/>
</dbReference>
<organism evidence="1 2">
    <name type="scientific">Romanomermis culicivorax</name>
    <name type="common">Nematode worm</name>
    <dbReference type="NCBI Taxonomy" id="13658"/>
    <lineage>
        <taxon>Eukaryota</taxon>
        <taxon>Metazoa</taxon>
        <taxon>Ecdysozoa</taxon>
        <taxon>Nematoda</taxon>
        <taxon>Enoplea</taxon>
        <taxon>Dorylaimia</taxon>
        <taxon>Mermithida</taxon>
        <taxon>Mermithoidea</taxon>
        <taxon>Mermithidae</taxon>
        <taxon>Romanomermis</taxon>
    </lineage>
</organism>
<accession>A0A915II79</accession>
<sequence length="113" mass="12815">MLKELNQKSSTKSHISQSCISLKAIQCRLKWINKFNGMCSEIFTRESQGVVYCILMEPCGKVHIGETGRTLKTRVSKHRNALKNLNDEKSGMAEHCLKCFTFLCDCNANNSQK</sequence>
<evidence type="ECO:0000313" key="1">
    <source>
        <dbReference type="Proteomes" id="UP000887565"/>
    </source>
</evidence>
<dbReference type="AlphaFoldDB" id="A0A915II79"/>
<dbReference type="Proteomes" id="UP000887565">
    <property type="component" value="Unplaced"/>
</dbReference>
<keyword evidence="1" id="KW-1185">Reference proteome</keyword>
<name>A0A915II79_ROMCU</name>
<reference evidence="2" key="1">
    <citation type="submission" date="2022-11" db="UniProtKB">
        <authorList>
            <consortium name="WormBaseParasite"/>
        </authorList>
    </citation>
    <scope>IDENTIFICATION</scope>
</reference>
<proteinExistence type="predicted"/>
<evidence type="ECO:0000313" key="2">
    <source>
        <dbReference type="WBParaSite" id="nRc.2.0.1.t13514-RA"/>
    </source>
</evidence>